<dbReference type="InterPro" id="IPR035919">
    <property type="entry name" value="EAL_sf"/>
</dbReference>
<sequence>MNTKSIFANLVRSEDGAYSTAYGPFVLQSALQPIFRQYSEEMIDIVAFEGLVRASRDGMAFPASQFFPLVAAEDLAGLDSLLRTLHILNTGRLNRTRAKIFVKFHPGLLVTPEAMRQELEHIRLAAHEAGLGTDRVVCEITAKDDIAATLALRFADTIRGTGFLIAMNEYGAQDNDIALMQALRPDYVKFDSRWVRDFMHNSAGFALLKVIVRQFVDEAIVPIFEGLEDADQLALCRDLDVPLVQGYVLARPELAPTSFNDRFPEMLLPPAPARPHNERPLFGAVERPSQEPMLAGLPLRGRSAPVFGRRTAR</sequence>
<organism evidence="2 3">
    <name type="scientific">Ferirhizobium litorale</name>
    <dbReference type="NCBI Taxonomy" id="2927786"/>
    <lineage>
        <taxon>Bacteria</taxon>
        <taxon>Pseudomonadati</taxon>
        <taxon>Pseudomonadota</taxon>
        <taxon>Alphaproteobacteria</taxon>
        <taxon>Hyphomicrobiales</taxon>
        <taxon>Rhizobiaceae</taxon>
        <taxon>Ferirhizobium</taxon>
    </lineage>
</organism>
<dbReference type="PROSITE" id="PS50883">
    <property type="entry name" value="EAL"/>
    <property type="match status" value="1"/>
</dbReference>
<dbReference type="PANTHER" id="PTHR33121">
    <property type="entry name" value="CYCLIC DI-GMP PHOSPHODIESTERASE PDEF"/>
    <property type="match status" value="1"/>
</dbReference>
<dbReference type="PANTHER" id="PTHR33121:SF76">
    <property type="entry name" value="SIGNALING PROTEIN"/>
    <property type="match status" value="1"/>
</dbReference>
<feature type="domain" description="EAL" evidence="1">
    <location>
        <begin position="7"/>
        <end position="266"/>
    </location>
</feature>
<name>A0AAE3U085_9HYPH</name>
<dbReference type="EMBL" id="JALDYZ010000001">
    <property type="protein sequence ID" value="MDI7921056.1"/>
    <property type="molecule type" value="Genomic_DNA"/>
</dbReference>
<dbReference type="InterPro" id="IPR001633">
    <property type="entry name" value="EAL_dom"/>
</dbReference>
<accession>A0AAE3U085</accession>
<reference evidence="2" key="1">
    <citation type="submission" date="2022-03" db="EMBL/GenBank/DDBJ databases">
        <title>Fererhizobium litorale gen. nov., sp. nov., isolated from sandy sediments of the Sea of Japan seashore.</title>
        <authorList>
            <person name="Romanenko L."/>
            <person name="Kurilenko V."/>
            <person name="Otstavnykh N."/>
            <person name="Svetashev V."/>
            <person name="Tekutyeva L."/>
            <person name="Isaeva M."/>
            <person name="Mikhailov V."/>
        </authorList>
    </citation>
    <scope>NUCLEOTIDE SEQUENCE</scope>
    <source>
        <strain evidence="2">KMM 9576</strain>
    </source>
</reference>
<comment type="caution">
    <text evidence="2">The sequence shown here is derived from an EMBL/GenBank/DDBJ whole genome shotgun (WGS) entry which is preliminary data.</text>
</comment>
<dbReference type="InterPro" id="IPR050706">
    <property type="entry name" value="Cyclic-di-GMP_PDE-like"/>
</dbReference>
<protein>
    <submittedName>
        <fullName evidence="2">EAL domain-containing protein</fullName>
    </submittedName>
</protein>
<dbReference type="Pfam" id="PF00563">
    <property type="entry name" value="EAL"/>
    <property type="match status" value="1"/>
</dbReference>
<gene>
    <name evidence="2" type="ORF">MRS75_03035</name>
</gene>
<dbReference type="SUPFAM" id="SSF141868">
    <property type="entry name" value="EAL domain-like"/>
    <property type="match status" value="1"/>
</dbReference>
<dbReference type="Gene3D" id="3.20.20.450">
    <property type="entry name" value="EAL domain"/>
    <property type="match status" value="1"/>
</dbReference>
<dbReference type="GO" id="GO:0071111">
    <property type="term" value="F:cyclic-guanylate-specific phosphodiesterase activity"/>
    <property type="evidence" value="ECO:0007669"/>
    <property type="project" value="InterPro"/>
</dbReference>
<evidence type="ECO:0000313" key="3">
    <source>
        <dbReference type="Proteomes" id="UP001161580"/>
    </source>
</evidence>
<proteinExistence type="predicted"/>
<dbReference type="CDD" id="cd01948">
    <property type="entry name" value="EAL"/>
    <property type="match status" value="1"/>
</dbReference>
<keyword evidence="3" id="KW-1185">Reference proteome</keyword>
<dbReference type="Proteomes" id="UP001161580">
    <property type="component" value="Unassembled WGS sequence"/>
</dbReference>
<evidence type="ECO:0000313" key="2">
    <source>
        <dbReference type="EMBL" id="MDI7921056.1"/>
    </source>
</evidence>
<evidence type="ECO:0000259" key="1">
    <source>
        <dbReference type="PROSITE" id="PS50883"/>
    </source>
</evidence>
<dbReference type="AlphaFoldDB" id="A0AAE3U085"/>
<dbReference type="RefSeq" id="WP_311785208.1">
    <property type="nucleotide sequence ID" value="NZ_JALDYY010000001.1"/>
</dbReference>